<sequence length="434" mass="49351">MSSPRRSFAEVVGVPIPTSPCRIKEVSSYRGEPEVVFTEQDVDKLAASLKFAVVGKFSHGRPTMENLRAEFLKFGFKGQFSIAHMESKHVLINFEFEADYLQCWVRKFWMVAGFPMRLLKWSPEFRVDAEPTIVPVWIVLEQLPAHLFEKTALFSIASAVGTPLRLDTATATRSKLQMARVCVEVDLEKELPKRVRISRSQGSKDGGFWQSISYDNLPAYCSACSRQGHKREDCKIKPMSGPDLEGISAKKHTKPTDVNKTTTPPLEGQQKYREEQHVVNTLLSSPEAHKSQKQKEPVSARHDDDGIQGIVELQSNTLMETEEERDVVEEPRQSVIRESDGEERRQLVRREDRMDSMQLQEPREMGWSSVSEKGKEIMVMEQGQCSVAKEKSKTVSWLDEADSEKTTEEDNGSFMKRKRGRGKRAIVSSSKYQC</sequence>
<dbReference type="InterPro" id="IPR040256">
    <property type="entry name" value="At4g02000-like"/>
</dbReference>
<dbReference type="OrthoDB" id="786947at2759"/>
<feature type="compositionally biased region" description="Basic residues" evidence="1">
    <location>
        <begin position="415"/>
        <end position="424"/>
    </location>
</feature>
<evidence type="ECO:0000313" key="5">
    <source>
        <dbReference type="Proteomes" id="UP000636800"/>
    </source>
</evidence>
<feature type="region of interest" description="Disordered" evidence="1">
    <location>
        <begin position="391"/>
        <end position="434"/>
    </location>
</feature>
<comment type="caution">
    <text evidence="3">The sequence shown here is derived from an EMBL/GenBank/DDBJ whole genome shotgun (WGS) entry which is preliminary data.</text>
</comment>
<gene>
    <name evidence="4" type="ORF">HPP92_000737</name>
    <name evidence="3" type="ORF">HPP92_000871</name>
</gene>
<dbReference type="PROSITE" id="PS50835">
    <property type="entry name" value="IG_LIKE"/>
    <property type="match status" value="1"/>
</dbReference>
<dbReference type="EMBL" id="JADCNM010000001">
    <property type="protein sequence ID" value="KAG0500665.1"/>
    <property type="molecule type" value="Genomic_DNA"/>
</dbReference>
<dbReference type="EMBL" id="JADCNL010000001">
    <property type="protein sequence ID" value="KAG0496180.1"/>
    <property type="molecule type" value="Genomic_DNA"/>
</dbReference>
<evidence type="ECO:0000259" key="2">
    <source>
        <dbReference type="PROSITE" id="PS50835"/>
    </source>
</evidence>
<evidence type="ECO:0000256" key="1">
    <source>
        <dbReference type="SAM" id="MobiDB-lite"/>
    </source>
</evidence>
<proteinExistence type="predicted"/>
<dbReference type="Pfam" id="PF14111">
    <property type="entry name" value="DUF4283"/>
    <property type="match status" value="1"/>
</dbReference>
<dbReference type="Proteomes" id="UP000639772">
    <property type="component" value="Chromosome 1"/>
</dbReference>
<evidence type="ECO:0000313" key="4">
    <source>
        <dbReference type="EMBL" id="KAG0500665.1"/>
    </source>
</evidence>
<dbReference type="Proteomes" id="UP000636800">
    <property type="component" value="Chromosome 1"/>
</dbReference>
<keyword evidence="5" id="KW-1185">Reference proteome</keyword>
<evidence type="ECO:0000313" key="3">
    <source>
        <dbReference type="EMBL" id="KAG0496180.1"/>
    </source>
</evidence>
<evidence type="ECO:0000313" key="6">
    <source>
        <dbReference type="Proteomes" id="UP000639772"/>
    </source>
</evidence>
<organism evidence="3 5">
    <name type="scientific">Vanilla planifolia</name>
    <name type="common">Vanilla</name>
    <dbReference type="NCBI Taxonomy" id="51239"/>
    <lineage>
        <taxon>Eukaryota</taxon>
        <taxon>Viridiplantae</taxon>
        <taxon>Streptophyta</taxon>
        <taxon>Embryophyta</taxon>
        <taxon>Tracheophyta</taxon>
        <taxon>Spermatophyta</taxon>
        <taxon>Magnoliopsida</taxon>
        <taxon>Liliopsida</taxon>
        <taxon>Asparagales</taxon>
        <taxon>Orchidaceae</taxon>
        <taxon>Vanilloideae</taxon>
        <taxon>Vanilleae</taxon>
        <taxon>Vanilla</taxon>
    </lineage>
</organism>
<name>A0A835VGI7_VANPL</name>
<dbReference type="InterPro" id="IPR007110">
    <property type="entry name" value="Ig-like_dom"/>
</dbReference>
<dbReference type="PANTHER" id="PTHR31286:SF179">
    <property type="entry name" value="RNASE H TYPE-1 DOMAIN-CONTAINING PROTEIN"/>
    <property type="match status" value="1"/>
</dbReference>
<dbReference type="AlphaFoldDB" id="A0A835VGI7"/>
<accession>A0A835VGI7</accession>
<dbReference type="PANTHER" id="PTHR31286">
    <property type="entry name" value="GLYCINE-RICH CELL WALL STRUCTURAL PROTEIN 1.8-LIKE"/>
    <property type="match status" value="1"/>
</dbReference>
<protein>
    <recommendedName>
        <fullName evidence="2">Ig-like domain-containing protein</fullName>
    </recommendedName>
</protein>
<dbReference type="InterPro" id="IPR025558">
    <property type="entry name" value="DUF4283"/>
</dbReference>
<reference evidence="5 6" key="1">
    <citation type="journal article" date="2020" name="Nat. Food">
        <title>A phased Vanilla planifolia genome enables genetic improvement of flavour and production.</title>
        <authorList>
            <person name="Hasing T."/>
            <person name="Tang H."/>
            <person name="Brym M."/>
            <person name="Khazi F."/>
            <person name="Huang T."/>
            <person name="Chambers A.H."/>
        </authorList>
    </citation>
    <scope>NUCLEOTIDE SEQUENCE [LARGE SCALE GENOMIC DNA]</scope>
    <source>
        <tissue evidence="3">Leaf</tissue>
    </source>
</reference>
<feature type="domain" description="Ig-like" evidence="2">
    <location>
        <begin position="362"/>
        <end position="434"/>
    </location>
</feature>
<feature type="region of interest" description="Disordered" evidence="1">
    <location>
        <begin position="231"/>
        <end position="270"/>
    </location>
</feature>